<reference evidence="2" key="1">
    <citation type="journal article" date="2017" name="Nat. Ecol. Evol.">
        <title>Genome expansion and lineage-specific genetic innovations in the forest pathogenic fungi Armillaria.</title>
        <authorList>
            <person name="Sipos G."/>
            <person name="Prasanna A.N."/>
            <person name="Walter M.C."/>
            <person name="O'Connor E."/>
            <person name="Balint B."/>
            <person name="Krizsan K."/>
            <person name="Kiss B."/>
            <person name="Hess J."/>
            <person name="Varga T."/>
            <person name="Slot J."/>
            <person name="Riley R."/>
            <person name="Boka B."/>
            <person name="Rigling D."/>
            <person name="Barry K."/>
            <person name="Lee J."/>
            <person name="Mihaltcheva S."/>
            <person name="LaButti K."/>
            <person name="Lipzen A."/>
            <person name="Waldron R."/>
            <person name="Moloney N.M."/>
            <person name="Sperisen C."/>
            <person name="Kredics L."/>
            <person name="Vagvoelgyi C."/>
            <person name="Patrignani A."/>
            <person name="Fitzpatrick D."/>
            <person name="Nagy I."/>
            <person name="Doyle S."/>
            <person name="Anderson J.B."/>
            <person name="Grigoriev I.V."/>
            <person name="Gueldener U."/>
            <person name="Muensterkoetter M."/>
            <person name="Nagy L.G."/>
        </authorList>
    </citation>
    <scope>NUCLEOTIDE SEQUENCE [LARGE SCALE GENOMIC DNA]</scope>
    <source>
        <strain evidence="2">Ar21-2</strain>
    </source>
</reference>
<evidence type="ECO:0000313" key="1">
    <source>
        <dbReference type="EMBL" id="PBK92684.1"/>
    </source>
</evidence>
<evidence type="ECO:0000313" key="2">
    <source>
        <dbReference type="Proteomes" id="UP000217790"/>
    </source>
</evidence>
<sequence length="562" mass="63141">MSSESEVYKRCPLVRPDFLPALSPPKFFKSGSFPSDGTLSWAIGEFNINITDDADWQEDFPAIDTLVVNPHGLLFCRTEEGSPIPIFIKSYNCVDHDKWKRRVTGSSLLNELTTASNPFIPRILVEDSQKLYPFVGTTGVEKLLFQTADELMNDIIHGDGALQLAYLLRLEDRPSESAAQVIKQRLCRNPLTFIVLSASTLASGRHVSFSSNDIILPENSDLDHVTRLFVPSEPLIQSSDASSYLQGLPELAMPFQTRYPAYCMPIDSDKIQAIHVPMSLLHAAILKPDPELHLLHCVKAALRLTMLHEMTHRLLQDIYRRPDAPPVKSIPWINSDVFSEARCDGGKDSDPQMEAGSVTEIRLTKDGQIHMGRVISRKIVHEYLVQLNPHLSQLDLDKMPVILELLPAEEVRKYADGIFDFERESVPVELDGPTYVWHPRTAPPEVCRKTSLKTSPRPSTAPPQFHSSPKLEKLWDNIVWMPRSELQRKKCITDNVFDGGPGLRFSIESCPFILFQGITSRVTLTLSGLSYENVQCLELGTLANCRAPTSCWIFEGSNVQVR</sequence>
<proteinExistence type="predicted"/>
<organism evidence="1 2">
    <name type="scientific">Armillaria gallica</name>
    <name type="common">Bulbous honey fungus</name>
    <name type="synonym">Armillaria bulbosa</name>
    <dbReference type="NCBI Taxonomy" id="47427"/>
    <lineage>
        <taxon>Eukaryota</taxon>
        <taxon>Fungi</taxon>
        <taxon>Dikarya</taxon>
        <taxon>Basidiomycota</taxon>
        <taxon>Agaricomycotina</taxon>
        <taxon>Agaricomycetes</taxon>
        <taxon>Agaricomycetidae</taxon>
        <taxon>Agaricales</taxon>
        <taxon>Marasmiineae</taxon>
        <taxon>Physalacriaceae</taxon>
        <taxon>Armillaria</taxon>
    </lineage>
</organism>
<dbReference type="EMBL" id="KZ293658">
    <property type="protein sequence ID" value="PBK92684.1"/>
    <property type="molecule type" value="Genomic_DNA"/>
</dbReference>
<name>A0A2H3DFU9_ARMGA</name>
<dbReference type="OMA" id="KSIPWIN"/>
<dbReference type="OrthoDB" id="2891596at2759"/>
<dbReference type="InParanoid" id="A0A2H3DFU9"/>
<dbReference type="AlphaFoldDB" id="A0A2H3DFU9"/>
<keyword evidence="2" id="KW-1185">Reference proteome</keyword>
<dbReference type="Proteomes" id="UP000217790">
    <property type="component" value="Unassembled WGS sequence"/>
</dbReference>
<accession>A0A2H3DFU9</accession>
<protein>
    <submittedName>
        <fullName evidence="1">Uncharacterized protein</fullName>
    </submittedName>
</protein>
<gene>
    <name evidence="1" type="ORF">ARMGADRAFT_1104175</name>
</gene>